<dbReference type="PANTHER" id="PTHR42776:SF27">
    <property type="entry name" value="DIPEPTIDYL PEPTIDASE FAMILY MEMBER 6"/>
    <property type="match status" value="1"/>
</dbReference>
<feature type="domain" description="Peptidase S9 prolyl oligopeptidase catalytic" evidence="3">
    <location>
        <begin position="435"/>
        <end position="645"/>
    </location>
</feature>
<gene>
    <name evidence="4" type="ordered locus">Fbal_2889</name>
</gene>
<evidence type="ECO:0000256" key="1">
    <source>
        <dbReference type="ARBA" id="ARBA00022801"/>
    </source>
</evidence>
<dbReference type="Proteomes" id="UP000006683">
    <property type="component" value="Chromosome"/>
</dbReference>
<evidence type="ECO:0000313" key="5">
    <source>
        <dbReference type="Proteomes" id="UP000006683"/>
    </source>
</evidence>
<dbReference type="PANTHER" id="PTHR42776">
    <property type="entry name" value="SERINE PEPTIDASE S9 FAMILY MEMBER"/>
    <property type="match status" value="1"/>
</dbReference>
<dbReference type="GO" id="GO:0006508">
    <property type="term" value="P:proteolysis"/>
    <property type="evidence" value="ECO:0007669"/>
    <property type="project" value="InterPro"/>
</dbReference>
<dbReference type="EMBL" id="CP002209">
    <property type="protein sequence ID" value="ADN77091.1"/>
    <property type="molecule type" value="Genomic_DNA"/>
</dbReference>
<dbReference type="InterPro" id="IPR029058">
    <property type="entry name" value="AB_hydrolase_fold"/>
</dbReference>
<dbReference type="eggNOG" id="COG1506">
    <property type="taxonomic scope" value="Bacteria"/>
</dbReference>
<keyword evidence="5" id="KW-1185">Reference proteome</keyword>
<dbReference type="RefSeq" id="WP_013346397.1">
    <property type="nucleotide sequence ID" value="NC_014541.1"/>
</dbReference>
<dbReference type="InterPro" id="IPR002470">
    <property type="entry name" value="Peptidase_S9A"/>
</dbReference>
<feature type="chain" id="PRO_5003151861" evidence="2">
    <location>
        <begin position="19"/>
        <end position="646"/>
    </location>
</feature>
<evidence type="ECO:0000313" key="4">
    <source>
        <dbReference type="EMBL" id="ADN77091.1"/>
    </source>
</evidence>
<keyword evidence="1" id="KW-0378">Hydrolase</keyword>
<organism evidence="4 5">
    <name type="scientific">Ferrimonas balearica (strain DSM 9799 / CCM 4581 / KCTC 23876 / PAT)</name>
    <dbReference type="NCBI Taxonomy" id="550540"/>
    <lineage>
        <taxon>Bacteria</taxon>
        <taxon>Pseudomonadati</taxon>
        <taxon>Pseudomonadota</taxon>
        <taxon>Gammaproteobacteria</taxon>
        <taxon>Alteromonadales</taxon>
        <taxon>Ferrimonadaceae</taxon>
        <taxon>Ferrimonas</taxon>
    </lineage>
</organism>
<dbReference type="KEGG" id="fbl:Fbal_2889"/>
<dbReference type="SUPFAM" id="SSF82171">
    <property type="entry name" value="DPP6 N-terminal domain-like"/>
    <property type="match status" value="1"/>
</dbReference>
<dbReference type="Pfam" id="PF00326">
    <property type="entry name" value="Peptidase_S9"/>
    <property type="match status" value="1"/>
</dbReference>
<dbReference type="Gene3D" id="3.40.50.1820">
    <property type="entry name" value="alpha/beta hydrolase"/>
    <property type="match status" value="1"/>
</dbReference>
<reference evidence="4 5" key="1">
    <citation type="journal article" date="2010" name="Stand. Genomic Sci.">
        <title>Complete genome sequence of Ferrimonas balearica type strain (PAT).</title>
        <authorList>
            <person name="Nolan M."/>
            <person name="Sikorski J."/>
            <person name="Davenport K."/>
            <person name="Lucas S."/>
            <person name="Glavina Del Rio T."/>
            <person name="Tice H."/>
            <person name="Cheng J."/>
            <person name="Goodwin L."/>
            <person name="Pitluck S."/>
            <person name="Liolios K."/>
            <person name="Ivanova N."/>
            <person name="Mavromatis K."/>
            <person name="Ovchinnikova G."/>
            <person name="Pati A."/>
            <person name="Chen A."/>
            <person name="Palaniappan K."/>
            <person name="Land M."/>
            <person name="Hauser L."/>
            <person name="Chang Y."/>
            <person name="Jeffries C."/>
            <person name="Tapia R."/>
            <person name="Brettin T."/>
            <person name="Detter J."/>
            <person name="Han C."/>
            <person name="Yasawong M."/>
            <person name="Rohde M."/>
            <person name="Tindall B."/>
            <person name="Goker M."/>
            <person name="Woyke T."/>
            <person name="Bristow J."/>
            <person name="Eisen J."/>
            <person name="Markowitz V."/>
            <person name="Hugenholtz P."/>
            <person name="Kyrpides N."/>
            <person name="Klenk H."/>
            <person name="Lapidus A."/>
        </authorList>
    </citation>
    <scope>NUCLEOTIDE SEQUENCE [LARGE SCALE GENOMIC DNA]</scope>
    <source>
        <strain evidence="5">DSM 9799 / CCM 4581 / KCTC 23876 / PAT</strain>
    </source>
</reference>
<dbReference type="STRING" id="550540.Fbal_2889"/>
<dbReference type="AlphaFoldDB" id="E1SST7"/>
<dbReference type="GO" id="GO:0004252">
    <property type="term" value="F:serine-type endopeptidase activity"/>
    <property type="evidence" value="ECO:0007669"/>
    <property type="project" value="InterPro"/>
</dbReference>
<proteinExistence type="predicted"/>
<sequence>MKPWMLLALMLVSAVGWSAPQEIETFSRNSQFQGVKISPDGGHLAVLMPVEGKNVLAILDAKTMQTTYVARFPGNKQVGDYHWVNDERVIIELQFFKGWFAQPMSAGEWYAVNVDGSRARNVFGYQAGGSTGSRISRAQSTYGYGTIVDLLPDDKKHILISSTPFSRSGDTKPQLLKLNVYTGKTRKAGYSPVARGQFLTDHNGDPRFVTGVTSRGVLQIFYRKKAGDDWALFYENENASLELSPLAFASDSEVYIEAADDAPTNGVFKLDLESGERTLVYRDKVADPSHYWFSADGRHLYALEVAPDYPEYVFVDKARPESALLKGLLGALPGNQVRIASQTEDGSKAVVFAFSDRNPGTYYLYDEADGSLQVLLQTRPWVDAEKSAEMTPIEFTARDGTLIRGYLTLPAGREAKNLPMVVNPHGGPHGVRDWWGYNAEAQLLADRGIAVLQVNFRGSGGYGSAFQSAGYKRWGSDIQYDIIDATRYVIDQGIADKSRVCIYGASFGGYSALQSAIIEPDMFACSVGFVGIYDLPLMFEEGDTTETEYGLRILDKYLGNDEAQLKAFSPVYHVDKLKAPVLLIHGEEDERAPIEHAERLKAALEAKQHSLQWVVMDKEGHGFYNEDNRTEMYETLLGFLETHLKL</sequence>
<dbReference type="OrthoDB" id="4269629at2"/>
<keyword evidence="2" id="KW-0732">Signal</keyword>
<evidence type="ECO:0000259" key="3">
    <source>
        <dbReference type="Pfam" id="PF00326"/>
    </source>
</evidence>
<feature type="signal peptide" evidence="2">
    <location>
        <begin position="1"/>
        <end position="18"/>
    </location>
</feature>
<protein>
    <submittedName>
        <fullName evidence="4">Peptidase S9 prolyl oligopeptidase active site domain protein</fullName>
    </submittedName>
</protein>
<dbReference type="HOGENOM" id="CLU_008615_3_1_6"/>
<dbReference type="SUPFAM" id="SSF53474">
    <property type="entry name" value="alpha/beta-Hydrolases"/>
    <property type="match status" value="1"/>
</dbReference>
<dbReference type="GeneID" id="67183115"/>
<dbReference type="PRINTS" id="PR00862">
    <property type="entry name" value="PROLIGOPTASE"/>
</dbReference>
<evidence type="ECO:0000256" key="2">
    <source>
        <dbReference type="SAM" id="SignalP"/>
    </source>
</evidence>
<dbReference type="FunFam" id="3.40.50.1820:FF:000442">
    <property type="entry name" value="Subfamily S9C unassigned peptidase"/>
    <property type="match status" value="1"/>
</dbReference>
<name>E1SST7_FERBD</name>
<accession>E1SST7</accession>
<dbReference type="InterPro" id="IPR001375">
    <property type="entry name" value="Peptidase_S9_cat"/>
</dbReference>